<dbReference type="Proteomes" id="UP000709295">
    <property type="component" value="Unassembled WGS sequence"/>
</dbReference>
<comment type="caution">
    <text evidence="7">The sequence shown here is derived from an EMBL/GenBank/DDBJ whole genome shotgun (WGS) entry which is preliminary data.</text>
</comment>
<proteinExistence type="predicted"/>
<feature type="compositionally biased region" description="Polar residues" evidence="6">
    <location>
        <begin position="623"/>
        <end position="632"/>
    </location>
</feature>
<feature type="compositionally biased region" description="Basic and acidic residues" evidence="6">
    <location>
        <begin position="636"/>
        <end position="648"/>
    </location>
</feature>
<gene>
    <name evidence="7" type="ORF">JG688_00001559</name>
</gene>
<keyword evidence="1" id="KW-0805">Transcription regulation</keyword>
<feature type="region of interest" description="Disordered" evidence="6">
    <location>
        <begin position="1035"/>
        <end position="1065"/>
    </location>
</feature>
<dbReference type="PANTHER" id="PTHR45764:SF80">
    <property type="entry name" value="BZIP DOMAIN-CONTAINING PROTEIN"/>
    <property type="match status" value="1"/>
</dbReference>
<feature type="coiled-coil region" evidence="5">
    <location>
        <begin position="671"/>
        <end position="698"/>
    </location>
</feature>
<dbReference type="CDD" id="cd14686">
    <property type="entry name" value="bZIP"/>
    <property type="match status" value="2"/>
</dbReference>
<dbReference type="PANTHER" id="PTHR45764">
    <property type="entry name" value="BZIP TRANSCRIPTION FACTOR 44"/>
    <property type="match status" value="1"/>
</dbReference>
<evidence type="ECO:0000256" key="5">
    <source>
        <dbReference type="SAM" id="Coils"/>
    </source>
</evidence>
<evidence type="ECO:0000256" key="6">
    <source>
        <dbReference type="SAM" id="MobiDB-lite"/>
    </source>
</evidence>
<protein>
    <recommendedName>
        <fullName evidence="9">BZIP domain-containing protein</fullName>
    </recommendedName>
</protein>
<keyword evidence="8" id="KW-1185">Reference proteome</keyword>
<evidence type="ECO:0000256" key="4">
    <source>
        <dbReference type="ARBA" id="ARBA00023242"/>
    </source>
</evidence>
<feature type="compositionally biased region" description="Low complexity" evidence="6">
    <location>
        <begin position="583"/>
        <end position="603"/>
    </location>
</feature>
<evidence type="ECO:0000313" key="8">
    <source>
        <dbReference type="Proteomes" id="UP000709295"/>
    </source>
</evidence>
<sequence length="1365" mass="152877">MRSSTLSLDEPDSSTNVMLDGNDLAHFVNFEAQREPTSQMDDVDLTFLSELLSQDSNVPNVTIAVMDSVPSPSSSSHSMDNSDSADSAKSPEDLDGAGGSERKRKLGSPPESADDDAQTDDRNERRRVLSAKNARRYRSRKKNELVTLKEQVFRFEEQLKTLRLKHHVFRADSAVACWEEKAIAQRLRRRQAEEFNEQLQLALFTHTGFVRKLRSIFTESAPPSIALNMRHFLHMYTHLRKDPQLRARDLGAVSSAAKIDRAMQVVLRETATIPVTTSPEILFQELDLGTESVGKTSTAVYAFNTRDSSKAFDVACKAILTTCGVWPDHSRVESSTKFVDVPPTEFNVQYGITKHCYQHNATKAQAWTEARDLYYSRMTGSCGVLVWDFVDANDMYPFKGSTFIKRNTVGALVLRPEVCSDGVDRMVCRSICSDMQILVNSPKPSLNVAEFALLEDMMVYKTIKEGATDWHDTVAMEQTDDSSARRKALAMTADKPVLTGLTPGLQSSASIGLGFLDVEILVPGEMELQTGALVDEPLQLNACGVVGHCSTSNTMDDLDMNFLSDLLQPDSSSQVEFLPTSNESGESSPTDSPSSDAADTCSSTEEHVRATTGAARSKRAKKTPSSPSSSEFAETELEREQDIRLTDRKARRRAQVASSARRLRCRKKCEMITLKTEANFLEQQLETLRSKHKQMRANNAVAAWEERAIAQRLKRRHTEKTNEQLRQALFLQSGFVRNLRSMFSDTMPCSIELNMRNFLHTPTRLLKDQHSRVRNLESVCTDTKLDMAKQIIMEETGGIKPFTTPHIACQQIDLGRDGFGMTTVAVYALETRNACKTFKAACSAIMNCAAVWPSYTLVTSSLKAADLPPTKLNIRYGMSHNIYESDATGDRVSVESREISYYRMTKDCGIFLWDYVDTDDMNPMLKVTTAMRCTIGAVLVRPEVCIDGVERIVCRNICTKVHLMDSSELTPSLERFSKSRQRSAQICGSLVYESIKNDAANSDADFDMNVLTEFLFQADGMLKLIDDNELQDNVTATTTSTDGTSSSDDADASPDSPVIISRSDKLTDRKAKRRAQVAVSARRHRYRKKHEMLDLRKEVAVLTDQLHSLRSKHKLLRPDGAVAETEEYTMAQRHKRRQAEKLNEQLRRALVMQRRFFASIQGLVLDSPITNAELNMSTLLHTFTHFGRTAYARRRDYLAVCTDSKADLAVQILLRETEGTDFTGPPSIITRNVPPMNEQQQIVTTVAAYAFDCLDLKTVFVSACNAVLGCGTDWPQYTTVSQNGEVLDKPQGNINYSKSDTHYQSTVDTQNVVVESRSLVFYRMSDNYGVLVWDFADQDDLYPAKPETTIKRDLIGAYAMMAWNE</sequence>
<feature type="compositionally biased region" description="Low complexity" evidence="6">
    <location>
        <begin position="1035"/>
        <end position="1047"/>
    </location>
</feature>
<feature type="compositionally biased region" description="Low complexity" evidence="6">
    <location>
        <begin position="66"/>
        <end position="88"/>
    </location>
</feature>
<keyword evidence="4" id="KW-0539">Nucleus</keyword>
<feature type="region of interest" description="Disordered" evidence="6">
    <location>
        <begin position="571"/>
        <end position="657"/>
    </location>
</feature>
<organism evidence="7 8">
    <name type="scientific">Phytophthora aleatoria</name>
    <dbReference type="NCBI Taxonomy" id="2496075"/>
    <lineage>
        <taxon>Eukaryota</taxon>
        <taxon>Sar</taxon>
        <taxon>Stramenopiles</taxon>
        <taxon>Oomycota</taxon>
        <taxon>Peronosporomycetes</taxon>
        <taxon>Peronosporales</taxon>
        <taxon>Peronosporaceae</taxon>
        <taxon>Phytophthora</taxon>
    </lineage>
</organism>
<evidence type="ECO:0000256" key="2">
    <source>
        <dbReference type="ARBA" id="ARBA00023125"/>
    </source>
</evidence>
<evidence type="ECO:0000313" key="7">
    <source>
        <dbReference type="EMBL" id="KAG6976243.1"/>
    </source>
</evidence>
<keyword evidence="3" id="KW-0804">Transcription</keyword>
<evidence type="ECO:0008006" key="9">
    <source>
        <dbReference type="Google" id="ProtNLM"/>
    </source>
</evidence>
<keyword evidence="5" id="KW-0175">Coiled coil</keyword>
<feature type="region of interest" description="Disordered" evidence="6">
    <location>
        <begin position="66"/>
        <end position="134"/>
    </location>
</feature>
<evidence type="ECO:0000256" key="3">
    <source>
        <dbReference type="ARBA" id="ARBA00023163"/>
    </source>
</evidence>
<dbReference type="EMBL" id="JAENGY010000037">
    <property type="protein sequence ID" value="KAG6976243.1"/>
    <property type="molecule type" value="Genomic_DNA"/>
</dbReference>
<keyword evidence="2" id="KW-0238">DNA-binding</keyword>
<accession>A0A8J5IYK5</accession>
<reference evidence="7" key="1">
    <citation type="submission" date="2021-01" db="EMBL/GenBank/DDBJ databases">
        <title>Phytophthora aleatoria, a newly-described species from Pinus radiata is distinct from Phytophthora cactorum isolates based on comparative genomics.</title>
        <authorList>
            <person name="Mcdougal R."/>
            <person name="Panda P."/>
            <person name="Williams N."/>
            <person name="Studholme D.J."/>
        </authorList>
    </citation>
    <scope>NUCLEOTIDE SEQUENCE</scope>
    <source>
        <strain evidence="7">NZFS 4037</strain>
    </source>
</reference>
<dbReference type="GO" id="GO:0003677">
    <property type="term" value="F:DNA binding"/>
    <property type="evidence" value="ECO:0007669"/>
    <property type="project" value="UniProtKB-KW"/>
</dbReference>
<evidence type="ECO:0000256" key="1">
    <source>
        <dbReference type="ARBA" id="ARBA00023015"/>
    </source>
</evidence>
<name>A0A8J5IYK5_9STRA</name>